<dbReference type="InterPro" id="IPR051943">
    <property type="entry name" value="TRAFAC_Dynamin-like_GTPase"/>
</dbReference>
<accession>A0A1I6HLR4</accession>
<dbReference type="InterPro" id="IPR027417">
    <property type="entry name" value="P-loop_NTPase"/>
</dbReference>
<proteinExistence type="predicted"/>
<organism evidence="4 5">
    <name type="scientific">Anaeromicropila populeti</name>
    <dbReference type="NCBI Taxonomy" id="37658"/>
    <lineage>
        <taxon>Bacteria</taxon>
        <taxon>Bacillati</taxon>
        <taxon>Bacillota</taxon>
        <taxon>Clostridia</taxon>
        <taxon>Lachnospirales</taxon>
        <taxon>Lachnospiraceae</taxon>
        <taxon>Anaeromicropila</taxon>
    </lineage>
</organism>
<dbReference type="SUPFAM" id="SSF52540">
    <property type="entry name" value="P-loop containing nucleoside triphosphate hydrolases"/>
    <property type="match status" value="1"/>
</dbReference>
<keyword evidence="2" id="KW-0472">Membrane</keyword>
<evidence type="ECO:0000256" key="2">
    <source>
        <dbReference type="SAM" id="Phobius"/>
    </source>
</evidence>
<dbReference type="AlphaFoldDB" id="A0A1I6HLR4"/>
<dbReference type="EMBL" id="FOYZ01000001">
    <property type="protein sequence ID" value="SFR55344.1"/>
    <property type="molecule type" value="Genomic_DNA"/>
</dbReference>
<name>A0A1I6HLR4_9FIRM</name>
<dbReference type="Pfam" id="PF00350">
    <property type="entry name" value="Dynamin_N"/>
    <property type="match status" value="1"/>
</dbReference>
<evidence type="ECO:0000313" key="5">
    <source>
        <dbReference type="Proteomes" id="UP000199659"/>
    </source>
</evidence>
<feature type="domain" description="Dynamin N-terminal" evidence="3">
    <location>
        <begin position="53"/>
        <end position="203"/>
    </location>
</feature>
<evidence type="ECO:0000313" key="4">
    <source>
        <dbReference type="EMBL" id="SFR55344.1"/>
    </source>
</evidence>
<keyword evidence="5" id="KW-1185">Reference proteome</keyword>
<keyword evidence="2" id="KW-0812">Transmembrane</keyword>
<feature type="transmembrane region" description="Helical" evidence="2">
    <location>
        <begin position="425"/>
        <end position="454"/>
    </location>
</feature>
<dbReference type="STRING" id="37658.SAMN05661086_00083"/>
<sequence length="552" mass="63108">MKSYSEENNMQYKDEIRKNMQIIAEIKEKYGLDSSDIKRHLEEMEEFRVTSPVIGNFSTGKSSLINAILEKSLLSVDITPETAVPTEIYYGKNRAYQHFGGKIKEYGMEELPLKDLNVRNTDFVRIEYECDFLREIPTVKIVDLPGFDTSIELHNKAIDQYLPNSLAYLLVVSSDEPVLKESIADLLKELKIHKIPVYLIITKCKRLSQDDLMACKNLLQSLVKGILEVDEVKCACVESVGNIQVEEVKEFLREIQQKTAEIFDYKYLQILRKSAKFVEVYILDRIDKKDLSTSELEQEKEKLEKEIQDAMNRIDKEMQGFDSQTDECIEAVKDRIRKDLEEALDVIAVLVRNGNDISERVNGIVRNAVAISVKAEFEPRLHKYMQNISDVIQVDTPYSEEMRIQFNKMFGDNIIKSIFTTAAPIVMAAIGVAIAGPILAVIGGILGAFADVAFNITNERKKERQAKKAAKQIIEKVAETAAETVELGIREYVVNVNTEIKSKILKHQRVLEKSLEDIKTMLDLEEYEKSQEIAKLENDLQAIRKLMTIEEM</sequence>
<feature type="coiled-coil region" evidence="1">
    <location>
        <begin position="286"/>
        <end position="320"/>
    </location>
</feature>
<protein>
    <submittedName>
        <fullName evidence="4">Dynamin family protein</fullName>
    </submittedName>
</protein>
<keyword evidence="2" id="KW-1133">Transmembrane helix</keyword>
<dbReference type="Gene3D" id="3.40.50.300">
    <property type="entry name" value="P-loop containing nucleotide triphosphate hydrolases"/>
    <property type="match status" value="1"/>
</dbReference>
<dbReference type="RefSeq" id="WP_177214472.1">
    <property type="nucleotide sequence ID" value="NZ_FOYZ01000001.1"/>
</dbReference>
<dbReference type="PANTHER" id="PTHR43681">
    <property type="entry name" value="TRANSMEMBRANE GTPASE FZO"/>
    <property type="match status" value="1"/>
</dbReference>
<evidence type="ECO:0000259" key="3">
    <source>
        <dbReference type="Pfam" id="PF00350"/>
    </source>
</evidence>
<evidence type="ECO:0000256" key="1">
    <source>
        <dbReference type="SAM" id="Coils"/>
    </source>
</evidence>
<reference evidence="4 5" key="1">
    <citation type="submission" date="2016-10" db="EMBL/GenBank/DDBJ databases">
        <authorList>
            <person name="de Groot N.N."/>
        </authorList>
    </citation>
    <scope>NUCLEOTIDE SEQUENCE [LARGE SCALE GENOMIC DNA]</scope>
    <source>
        <strain evidence="4 5">743A</strain>
    </source>
</reference>
<keyword evidence="1" id="KW-0175">Coiled coil</keyword>
<dbReference type="Proteomes" id="UP000199659">
    <property type="component" value="Unassembled WGS sequence"/>
</dbReference>
<dbReference type="InterPro" id="IPR045063">
    <property type="entry name" value="Dynamin_N"/>
</dbReference>
<gene>
    <name evidence="4" type="ORF">SAMN05661086_00083</name>
</gene>
<dbReference type="PANTHER" id="PTHR43681:SF1">
    <property type="entry name" value="SARCALUMENIN"/>
    <property type="match status" value="1"/>
</dbReference>